<proteinExistence type="predicted"/>
<gene>
    <name evidence="2" type="ORF">SAMN05444682_115121</name>
</gene>
<evidence type="ECO:0000313" key="3">
    <source>
        <dbReference type="Proteomes" id="UP000198670"/>
    </source>
</evidence>
<organism evidence="2 3">
    <name type="scientific">Parapedobacter indicus</name>
    <dbReference type="NCBI Taxonomy" id="1477437"/>
    <lineage>
        <taxon>Bacteria</taxon>
        <taxon>Pseudomonadati</taxon>
        <taxon>Bacteroidota</taxon>
        <taxon>Sphingobacteriia</taxon>
        <taxon>Sphingobacteriales</taxon>
        <taxon>Sphingobacteriaceae</taxon>
        <taxon>Parapedobacter</taxon>
    </lineage>
</organism>
<name>A0A1I3V031_9SPHI</name>
<dbReference type="EMBL" id="FOQO01000015">
    <property type="protein sequence ID" value="SFJ88283.1"/>
    <property type="molecule type" value="Genomic_DNA"/>
</dbReference>
<evidence type="ECO:0000313" key="2">
    <source>
        <dbReference type="EMBL" id="SFJ88283.1"/>
    </source>
</evidence>
<evidence type="ECO:0000259" key="1">
    <source>
        <dbReference type="Pfam" id="PF13619"/>
    </source>
</evidence>
<keyword evidence="3" id="KW-1185">Reference proteome</keyword>
<feature type="domain" description="KTSC" evidence="1">
    <location>
        <begin position="27"/>
        <end position="79"/>
    </location>
</feature>
<dbReference type="OrthoDB" id="8450910at2"/>
<accession>A0A1I3V031</accession>
<protein>
    <submittedName>
        <fullName evidence="2">KTSC domain-containing protein</fullName>
    </submittedName>
</protein>
<dbReference type="RefSeq" id="WP_090632091.1">
    <property type="nucleotide sequence ID" value="NZ_FOQO01000015.1"/>
</dbReference>
<dbReference type="Proteomes" id="UP000198670">
    <property type="component" value="Unassembled WGS sequence"/>
</dbReference>
<dbReference type="STRING" id="1477437.SAMN05444682_115121"/>
<sequence>MKTVNINGVDYQVDDRFADFTIHQKPSSNVAFFGYNEDGHFFIQFQNGGAYVYEHIEADVIAGAVQAESIGKYYRAFIAVKHPSTKLTDSIVLVPEKAVDF</sequence>
<dbReference type="AlphaFoldDB" id="A0A1I3V031"/>
<dbReference type="Pfam" id="PF13619">
    <property type="entry name" value="KTSC"/>
    <property type="match status" value="1"/>
</dbReference>
<dbReference type="InterPro" id="IPR025309">
    <property type="entry name" value="KTSC_dom"/>
</dbReference>
<reference evidence="2 3" key="1">
    <citation type="submission" date="2016-10" db="EMBL/GenBank/DDBJ databases">
        <authorList>
            <person name="de Groot N.N."/>
        </authorList>
    </citation>
    <scope>NUCLEOTIDE SEQUENCE [LARGE SCALE GENOMIC DNA]</scope>
    <source>
        <strain evidence="2 3">RK1</strain>
    </source>
</reference>